<accession>A0ABW3FS12</accession>
<keyword evidence="7 8" id="KW-0472">Membrane</keyword>
<feature type="transmembrane region" description="Helical" evidence="8">
    <location>
        <begin position="55"/>
        <end position="78"/>
    </location>
</feature>
<comment type="caution">
    <text evidence="10">The sequence shown here is derived from an EMBL/GenBank/DDBJ whole genome shotgun (WGS) entry which is preliminary data.</text>
</comment>
<dbReference type="EMBL" id="JBHTIW010000003">
    <property type="protein sequence ID" value="MFD0919664.1"/>
    <property type="molecule type" value="Genomic_DNA"/>
</dbReference>
<keyword evidence="6" id="KW-0051">Antiviral defense</keyword>
<sequence>MVEYVSVPAVAVTEYRRDVQDQLRRADTKAQALLGLTVGVLAGVAGLTRTGVSPAALVLLCLAALPTAAAVAFLLLVIRPYLGGAHAGFVRWALFTDNPAALLEDLDRPAKQSLGDAAHELATLSRLAVGKYERITIATYLLLAGLALAVPALFLA</sequence>
<name>A0ABW3FS12_9PSEU</name>
<evidence type="ECO:0000256" key="6">
    <source>
        <dbReference type="ARBA" id="ARBA00023118"/>
    </source>
</evidence>
<evidence type="ECO:0000313" key="11">
    <source>
        <dbReference type="Proteomes" id="UP001597018"/>
    </source>
</evidence>
<evidence type="ECO:0000256" key="4">
    <source>
        <dbReference type="ARBA" id="ARBA00022741"/>
    </source>
</evidence>
<evidence type="ECO:0000256" key="3">
    <source>
        <dbReference type="ARBA" id="ARBA00022692"/>
    </source>
</evidence>
<protein>
    <submittedName>
        <fullName evidence="10">Pycsar system effector family protein</fullName>
    </submittedName>
</protein>
<organism evidence="10 11">
    <name type="scientific">Saccharopolyspora rosea</name>
    <dbReference type="NCBI Taxonomy" id="524884"/>
    <lineage>
        <taxon>Bacteria</taxon>
        <taxon>Bacillati</taxon>
        <taxon>Actinomycetota</taxon>
        <taxon>Actinomycetes</taxon>
        <taxon>Pseudonocardiales</taxon>
        <taxon>Pseudonocardiaceae</taxon>
        <taxon>Saccharopolyspora</taxon>
    </lineage>
</organism>
<evidence type="ECO:0000256" key="7">
    <source>
        <dbReference type="ARBA" id="ARBA00023136"/>
    </source>
</evidence>
<evidence type="ECO:0000256" key="5">
    <source>
        <dbReference type="ARBA" id="ARBA00022989"/>
    </source>
</evidence>
<comment type="subcellular location">
    <subcellularLocation>
        <location evidence="1">Cell membrane</location>
    </subcellularLocation>
</comment>
<reference evidence="11" key="1">
    <citation type="journal article" date="2019" name="Int. J. Syst. Evol. Microbiol.">
        <title>The Global Catalogue of Microorganisms (GCM) 10K type strain sequencing project: providing services to taxonomists for standard genome sequencing and annotation.</title>
        <authorList>
            <consortium name="The Broad Institute Genomics Platform"/>
            <consortium name="The Broad Institute Genome Sequencing Center for Infectious Disease"/>
            <person name="Wu L."/>
            <person name="Ma J."/>
        </authorList>
    </citation>
    <scope>NUCLEOTIDE SEQUENCE [LARGE SCALE GENOMIC DNA]</scope>
    <source>
        <strain evidence="11">CCUG 56401</strain>
    </source>
</reference>
<evidence type="ECO:0000313" key="10">
    <source>
        <dbReference type="EMBL" id="MFD0919664.1"/>
    </source>
</evidence>
<evidence type="ECO:0000256" key="2">
    <source>
        <dbReference type="ARBA" id="ARBA00022475"/>
    </source>
</evidence>
<dbReference type="RefSeq" id="WP_345599996.1">
    <property type="nucleotide sequence ID" value="NZ_BAABLT010000001.1"/>
</dbReference>
<keyword evidence="4" id="KW-0547">Nucleotide-binding</keyword>
<keyword evidence="2" id="KW-1003">Cell membrane</keyword>
<feature type="transmembrane region" description="Helical" evidence="8">
    <location>
        <begin position="135"/>
        <end position="155"/>
    </location>
</feature>
<keyword evidence="5 8" id="KW-1133">Transmembrane helix</keyword>
<dbReference type="InterPro" id="IPR043760">
    <property type="entry name" value="PycTM_dom"/>
</dbReference>
<keyword evidence="11" id="KW-1185">Reference proteome</keyword>
<evidence type="ECO:0000256" key="1">
    <source>
        <dbReference type="ARBA" id="ARBA00004236"/>
    </source>
</evidence>
<proteinExistence type="predicted"/>
<gene>
    <name evidence="10" type="ORF">ACFQ16_07905</name>
</gene>
<feature type="domain" description="Pycsar effector protein" evidence="9">
    <location>
        <begin position="18"/>
        <end position="155"/>
    </location>
</feature>
<evidence type="ECO:0000256" key="8">
    <source>
        <dbReference type="SAM" id="Phobius"/>
    </source>
</evidence>
<keyword evidence="3 8" id="KW-0812">Transmembrane</keyword>
<feature type="transmembrane region" description="Helical" evidence="8">
    <location>
        <begin position="32"/>
        <end position="49"/>
    </location>
</feature>
<evidence type="ECO:0000259" key="9">
    <source>
        <dbReference type="Pfam" id="PF18967"/>
    </source>
</evidence>
<dbReference type="Pfam" id="PF18967">
    <property type="entry name" value="PycTM"/>
    <property type="match status" value="1"/>
</dbReference>
<dbReference type="Proteomes" id="UP001597018">
    <property type="component" value="Unassembled WGS sequence"/>
</dbReference>